<comment type="caution">
    <text evidence="18">The sequence shown here is derived from an EMBL/GenBank/DDBJ whole genome shotgun (WGS) entry which is preliminary data.</text>
</comment>
<keyword evidence="9" id="KW-0472">Membrane</keyword>
<keyword evidence="10" id="KW-1015">Disulfide bond</keyword>
<dbReference type="FunFam" id="2.60.40.1910:FF:000006">
    <property type="entry name" value="Aminopeptidase"/>
    <property type="match status" value="1"/>
</dbReference>
<dbReference type="OrthoDB" id="510539at2759"/>
<dbReference type="GO" id="GO:0042277">
    <property type="term" value="F:peptide binding"/>
    <property type="evidence" value="ECO:0007669"/>
    <property type="project" value="TreeGrafter"/>
</dbReference>
<dbReference type="Pfam" id="PF01433">
    <property type="entry name" value="Peptidase_M1"/>
    <property type="match status" value="1"/>
</dbReference>
<dbReference type="InterPro" id="IPR050344">
    <property type="entry name" value="Peptidase_M1_aminopeptidases"/>
</dbReference>
<dbReference type="Pfam" id="PF17900">
    <property type="entry name" value="Peptidase_M1_N"/>
    <property type="match status" value="1"/>
</dbReference>
<evidence type="ECO:0000313" key="18">
    <source>
        <dbReference type="EMBL" id="PVD36424.1"/>
    </source>
</evidence>
<proteinExistence type="inferred from homology"/>
<dbReference type="GO" id="GO:0005737">
    <property type="term" value="C:cytoplasm"/>
    <property type="evidence" value="ECO:0007669"/>
    <property type="project" value="TreeGrafter"/>
</dbReference>
<evidence type="ECO:0000256" key="6">
    <source>
        <dbReference type="ARBA" id="ARBA00022801"/>
    </source>
</evidence>
<evidence type="ECO:0000256" key="7">
    <source>
        <dbReference type="ARBA" id="ARBA00022833"/>
    </source>
</evidence>
<evidence type="ECO:0000259" key="15">
    <source>
        <dbReference type="Pfam" id="PF01433"/>
    </source>
</evidence>
<evidence type="ECO:0000256" key="14">
    <source>
        <dbReference type="RuleBase" id="RU364040"/>
    </source>
</evidence>
<dbReference type="Gene3D" id="1.10.390.10">
    <property type="entry name" value="Neutral Protease Domain 2"/>
    <property type="match status" value="2"/>
</dbReference>
<dbReference type="InterPro" id="IPR042097">
    <property type="entry name" value="Aminopeptidase_N-like_N_sf"/>
</dbReference>
<keyword evidence="6 14" id="KW-0378">Hydrolase</keyword>
<feature type="site" description="Transition state stabilizer" evidence="13">
    <location>
        <position position="322"/>
    </location>
</feature>
<reference evidence="18 19" key="1">
    <citation type="submission" date="2018-04" db="EMBL/GenBank/DDBJ databases">
        <title>The genome of golden apple snail Pomacea canaliculata provides insight into stress tolerance and invasive adaptation.</title>
        <authorList>
            <person name="Liu C."/>
            <person name="Liu B."/>
            <person name="Ren Y."/>
            <person name="Zhang Y."/>
            <person name="Wang H."/>
            <person name="Li S."/>
            <person name="Jiang F."/>
            <person name="Yin L."/>
            <person name="Zhang G."/>
            <person name="Qian W."/>
            <person name="Fan W."/>
        </authorList>
    </citation>
    <scope>NUCLEOTIDE SEQUENCE [LARGE SCALE GENOMIC DNA]</scope>
    <source>
        <strain evidence="18">SZHN2017</strain>
        <tissue evidence="18">Muscle</tissue>
    </source>
</reference>
<evidence type="ECO:0000256" key="13">
    <source>
        <dbReference type="PIRSR" id="PIRSR634016-4"/>
    </source>
</evidence>
<evidence type="ECO:0000259" key="16">
    <source>
        <dbReference type="Pfam" id="PF11838"/>
    </source>
</evidence>
<keyword evidence="11" id="KW-0325">Glycoprotein</keyword>
<comment type="subcellular location">
    <subcellularLocation>
        <location evidence="1">Cell membrane</location>
    </subcellularLocation>
</comment>
<dbReference type="GO" id="GO:0006508">
    <property type="term" value="P:proteolysis"/>
    <property type="evidence" value="ECO:0007669"/>
    <property type="project" value="UniProtKB-KW"/>
</dbReference>
<dbReference type="SUPFAM" id="SSF63737">
    <property type="entry name" value="Leukotriene A4 hydrolase N-terminal domain"/>
    <property type="match status" value="1"/>
</dbReference>
<keyword evidence="8 14" id="KW-0482">Metalloprotease</keyword>
<comment type="cofactor">
    <cofactor evidence="12 14">
        <name>Zn(2+)</name>
        <dbReference type="ChEBI" id="CHEBI:29105"/>
    </cofactor>
    <text evidence="12 14">Binds 1 zinc ion per subunit.</text>
</comment>
<evidence type="ECO:0000256" key="11">
    <source>
        <dbReference type="ARBA" id="ARBA00023180"/>
    </source>
</evidence>
<comment type="similarity">
    <text evidence="2 14">Belongs to the peptidase M1 family.</text>
</comment>
<dbReference type="STRING" id="400727.A0A2T7PSN8"/>
<dbReference type="Gene3D" id="2.60.40.1730">
    <property type="entry name" value="tricorn interacting facor f3 domain"/>
    <property type="match status" value="2"/>
</dbReference>
<dbReference type="PRINTS" id="PR00756">
    <property type="entry name" value="ALADIPTASE"/>
</dbReference>
<dbReference type="GO" id="GO:0070006">
    <property type="term" value="F:metalloaminopeptidase activity"/>
    <property type="evidence" value="ECO:0007669"/>
    <property type="project" value="TreeGrafter"/>
</dbReference>
<evidence type="ECO:0000256" key="3">
    <source>
        <dbReference type="ARBA" id="ARBA00022475"/>
    </source>
</evidence>
<dbReference type="SUPFAM" id="SSF55486">
    <property type="entry name" value="Metalloproteases ('zincins'), catalytic domain"/>
    <property type="match status" value="1"/>
</dbReference>
<sequence>MYSGDPREFTFRGYVRIVIKCLLATDNVTLHINQLNITDSSLTFSAESPTSSDPAYTSWEEDKTRQFLIIHLDRDMTPGYLATTQFQPTDARKTFPCFDELAIKSHFNVTLIRPEHLNSLSNTPIKDSSRKWSEDGISWVADVYETTPKMSTYLLAFVVSDFVSLNATTANNITYRVWTRPEYIQQGAYALEVGRQILTFFEEYFEIPYPLPKQDLTRTMDVNRCETRSGHSVIIVALLWQWFGDLVTPSWWDDLWLNEGFASYMEYVGVDFVHPEWNMYDQFVIWDLHDVFSFDGLLSSHPVYVPVFHPNEINEIFDKVSYGKNYLKSRSYDAAFHDDLWASMTMQAQIDGKNLNIKSIMDTWTLQMNYPVVTLTREGPDNVKVTQTRYLQDPAANDPGKYASPFGYTWDIPLTFTSSRERNFNKTDADVHWLWRTISMSVIRAPDQLPPLSDPNGWIIGNVLQYGYYRVNYDIANWNALCRQLQTNYKLIPAINRAQIINDAWSLARGCYLPLEIALKTVEYLHEEMDYVPWTVAKQELMYVDIMLSRTALYGDFQKFMLSKVRGPFSALGLNNTGATHLEAAGIEACYYGNEDCIGNATALFREWMTHPQTNLIDPSLKTTVYCTAIREGGLAEWDFAYEQYNTATVAAEKTRLLRALSCSTHVWILSRFLKLSLVSSEIRKQDALRIIQSVSENEIGRSLAWDFLGPTGQRCTRKINLRVNMTTSVTSSFNTEFELQQLKDFMDMYPDRGSGARAFDQAVEKTQSNVAWMKKHYDTLKSWLATQKLAV</sequence>
<evidence type="ECO:0000256" key="8">
    <source>
        <dbReference type="ARBA" id="ARBA00023049"/>
    </source>
</evidence>
<feature type="domain" description="ERAP1-like C-terminal" evidence="16">
    <location>
        <begin position="458"/>
        <end position="768"/>
    </location>
</feature>
<dbReference type="EMBL" id="PZQS01000002">
    <property type="protein sequence ID" value="PVD36424.1"/>
    <property type="molecule type" value="Genomic_DNA"/>
</dbReference>
<dbReference type="InterPro" id="IPR045357">
    <property type="entry name" value="Aminopeptidase_N-like_N"/>
</dbReference>
<dbReference type="InterPro" id="IPR001930">
    <property type="entry name" value="Peptidase_M1"/>
</dbReference>
<dbReference type="InterPro" id="IPR027268">
    <property type="entry name" value="Peptidase_M4/M1_CTD_sf"/>
</dbReference>
<organism evidence="18 19">
    <name type="scientific">Pomacea canaliculata</name>
    <name type="common">Golden apple snail</name>
    <dbReference type="NCBI Taxonomy" id="400727"/>
    <lineage>
        <taxon>Eukaryota</taxon>
        <taxon>Metazoa</taxon>
        <taxon>Spiralia</taxon>
        <taxon>Lophotrochozoa</taxon>
        <taxon>Mollusca</taxon>
        <taxon>Gastropoda</taxon>
        <taxon>Caenogastropoda</taxon>
        <taxon>Architaenioglossa</taxon>
        <taxon>Ampullarioidea</taxon>
        <taxon>Ampullariidae</taxon>
        <taxon>Pomacea</taxon>
    </lineage>
</organism>
<dbReference type="Gene3D" id="2.60.40.1910">
    <property type="match status" value="1"/>
</dbReference>
<protein>
    <recommendedName>
        <fullName evidence="14">Aminopeptidase</fullName>
        <ecNumber evidence="14">3.4.11.-</ecNumber>
    </recommendedName>
</protein>
<keyword evidence="7 12" id="KW-0862">Zinc</keyword>
<dbReference type="InterPro" id="IPR024571">
    <property type="entry name" value="ERAP1-like_C_dom"/>
</dbReference>
<dbReference type="GO" id="GO:0005615">
    <property type="term" value="C:extracellular space"/>
    <property type="evidence" value="ECO:0007669"/>
    <property type="project" value="TreeGrafter"/>
</dbReference>
<evidence type="ECO:0000256" key="9">
    <source>
        <dbReference type="ARBA" id="ARBA00023136"/>
    </source>
</evidence>
<feature type="binding site" evidence="12">
    <location>
        <position position="259"/>
    </location>
    <ligand>
        <name>Zn(2+)</name>
        <dbReference type="ChEBI" id="CHEBI:29105"/>
        <note>catalytic</note>
    </ligand>
</feature>
<evidence type="ECO:0000256" key="5">
    <source>
        <dbReference type="ARBA" id="ARBA00022723"/>
    </source>
</evidence>
<dbReference type="EC" id="3.4.11.-" evidence="14"/>
<keyword evidence="14" id="KW-0031">Aminopeptidase</keyword>
<evidence type="ECO:0000313" key="19">
    <source>
        <dbReference type="Proteomes" id="UP000245119"/>
    </source>
</evidence>
<name>A0A2T7PSN8_POMCA</name>
<keyword evidence="3" id="KW-1003">Cell membrane</keyword>
<evidence type="ECO:0000256" key="1">
    <source>
        <dbReference type="ARBA" id="ARBA00004236"/>
    </source>
</evidence>
<accession>A0A2T7PSN8</accession>
<dbReference type="AlphaFoldDB" id="A0A2T7PSN8"/>
<keyword evidence="4 14" id="KW-0645">Protease</keyword>
<evidence type="ECO:0000256" key="4">
    <source>
        <dbReference type="ARBA" id="ARBA00022670"/>
    </source>
</evidence>
<keyword evidence="19" id="KW-1185">Reference proteome</keyword>
<dbReference type="GO" id="GO:0043171">
    <property type="term" value="P:peptide catabolic process"/>
    <property type="evidence" value="ECO:0007669"/>
    <property type="project" value="TreeGrafter"/>
</dbReference>
<evidence type="ECO:0000256" key="10">
    <source>
        <dbReference type="ARBA" id="ARBA00023157"/>
    </source>
</evidence>
<dbReference type="InterPro" id="IPR014782">
    <property type="entry name" value="Peptidase_M1_dom"/>
</dbReference>
<dbReference type="Proteomes" id="UP000245119">
    <property type="component" value="Linkage Group LG2"/>
</dbReference>
<dbReference type="GO" id="GO:0005886">
    <property type="term" value="C:plasma membrane"/>
    <property type="evidence" value="ECO:0007669"/>
    <property type="project" value="UniProtKB-SubCell"/>
</dbReference>
<keyword evidence="5 12" id="KW-0479">Metal-binding</keyword>
<dbReference type="PANTHER" id="PTHR11533:SF294">
    <property type="entry name" value="THYROTROPIN-RELEASING HORMONE-DEGRADING ECTOENZYME"/>
    <property type="match status" value="1"/>
</dbReference>
<evidence type="ECO:0000256" key="12">
    <source>
        <dbReference type="PIRSR" id="PIRSR634016-3"/>
    </source>
</evidence>
<feature type="domain" description="Peptidase M1 membrane alanine aminopeptidase" evidence="15">
    <location>
        <begin position="227"/>
        <end position="324"/>
    </location>
</feature>
<feature type="domain" description="Aminopeptidase N-like N-terminal" evidence="17">
    <location>
        <begin position="79"/>
        <end position="154"/>
    </location>
</feature>
<dbReference type="InterPro" id="IPR034016">
    <property type="entry name" value="M1_APN-typ"/>
</dbReference>
<dbReference type="GO" id="GO:0008270">
    <property type="term" value="F:zinc ion binding"/>
    <property type="evidence" value="ECO:0007669"/>
    <property type="project" value="UniProtKB-UniRule"/>
</dbReference>
<dbReference type="CDD" id="cd09601">
    <property type="entry name" value="M1_APN-Q_like"/>
    <property type="match status" value="1"/>
</dbReference>
<dbReference type="PANTHER" id="PTHR11533">
    <property type="entry name" value="PROTEASE M1 ZINC METALLOPROTEASE"/>
    <property type="match status" value="1"/>
</dbReference>
<dbReference type="Pfam" id="PF11838">
    <property type="entry name" value="ERAP1_C"/>
    <property type="match status" value="1"/>
</dbReference>
<gene>
    <name evidence="18" type="ORF">C0Q70_03407</name>
</gene>
<dbReference type="FunFam" id="1.25.50.20:FF:000001">
    <property type="entry name" value="Aminopeptidase"/>
    <property type="match status" value="1"/>
</dbReference>
<dbReference type="Gene3D" id="1.25.50.20">
    <property type="match status" value="1"/>
</dbReference>
<evidence type="ECO:0000256" key="2">
    <source>
        <dbReference type="ARBA" id="ARBA00010136"/>
    </source>
</evidence>
<evidence type="ECO:0000259" key="17">
    <source>
        <dbReference type="Pfam" id="PF17900"/>
    </source>
</evidence>